<keyword evidence="4" id="KW-1185">Reference proteome</keyword>
<reference evidence="3 4" key="1">
    <citation type="journal article" date="2010" name="Mol. Plant Microbe Interact.">
        <title>Streptomyces scabies 87-22 contains a coronafacic acid-like biosynthetic cluster that contributes to plant-microbe interactions.</title>
        <authorList>
            <person name="Bignell D.R."/>
            <person name="Seipke R.F."/>
            <person name="Huguet-Tapia J.C."/>
            <person name="Chambers A.H."/>
            <person name="Parry R.J."/>
            <person name="Loria R."/>
        </authorList>
    </citation>
    <scope>NUCLEOTIDE SEQUENCE [LARGE SCALE GENOMIC DNA]</scope>
    <source>
        <strain evidence="3 4">87.22</strain>
    </source>
</reference>
<evidence type="ECO:0000256" key="1">
    <source>
        <dbReference type="SAM" id="MobiDB-lite"/>
    </source>
</evidence>
<accession>C9ZCG8</accession>
<feature type="compositionally biased region" description="Gly residues" evidence="1">
    <location>
        <begin position="316"/>
        <end position="339"/>
    </location>
</feature>
<dbReference type="Proteomes" id="UP000001444">
    <property type="component" value="Chromosome"/>
</dbReference>
<feature type="domain" description="MEDS" evidence="2">
    <location>
        <begin position="30"/>
        <end position="195"/>
    </location>
</feature>
<protein>
    <recommendedName>
        <fullName evidence="2">MEDS domain-containing protein</fullName>
    </recommendedName>
</protein>
<organism evidence="3 4">
    <name type="scientific">Streptomyces scabiei (strain 87.22)</name>
    <dbReference type="NCBI Taxonomy" id="680198"/>
    <lineage>
        <taxon>Bacteria</taxon>
        <taxon>Bacillati</taxon>
        <taxon>Actinomycetota</taxon>
        <taxon>Actinomycetes</taxon>
        <taxon>Kitasatosporales</taxon>
        <taxon>Streptomycetaceae</taxon>
        <taxon>Streptomyces</taxon>
    </lineage>
</organism>
<dbReference type="Pfam" id="PF14417">
    <property type="entry name" value="MEDS"/>
    <property type="match status" value="1"/>
</dbReference>
<feature type="region of interest" description="Disordered" evidence="1">
    <location>
        <begin position="307"/>
        <end position="339"/>
    </location>
</feature>
<dbReference type="InterPro" id="IPR025847">
    <property type="entry name" value="MEDS_domain"/>
</dbReference>
<dbReference type="AlphaFoldDB" id="C9ZCG8"/>
<proteinExistence type="predicted"/>
<dbReference type="KEGG" id="scb:SCAB_63591"/>
<evidence type="ECO:0000259" key="2">
    <source>
        <dbReference type="Pfam" id="PF14417"/>
    </source>
</evidence>
<dbReference type="STRING" id="680198.SCAB_63591"/>
<evidence type="ECO:0000313" key="4">
    <source>
        <dbReference type="Proteomes" id="UP000001444"/>
    </source>
</evidence>
<dbReference type="HOGENOM" id="CLU_070586_0_0_11"/>
<dbReference type="eggNOG" id="COG1366">
    <property type="taxonomic scope" value="Bacteria"/>
</dbReference>
<evidence type="ECO:0000313" key="3">
    <source>
        <dbReference type="EMBL" id="CBG73368.1"/>
    </source>
</evidence>
<sequence>MVISRKGSPMTTRHPAERTVPVERLRLGDHACMGPGTPDEAGQSPWKVFTAYTRTSLARGEKVLLVMDPDDLSDDEVVALLDRGSGQVVAARAGGQLSLKRSTEIYAPDGRFRERRTIDAYASEVDRACEEGWTGLRVTADMSWAPRMNLGHDRLLDYEASVAPLFADPLFTAICWYDRRHFDDDVTARVGKVHPLRVMERLDSLEAAETPDGGRIAGSAELSTRTEFVEALREALERRDEAGPSHLVLDLRDLCFMEAHCAWQLISLAASLPAGSEVTVRCGELLGLVLEQLGAGEVPQLLVSVEADGDGDGDGEAGGAGAGIRPGAGPGLGLGGGAG</sequence>
<name>C9ZCG8_STRSW</name>
<dbReference type="EMBL" id="FN554889">
    <property type="protein sequence ID" value="CBG73368.1"/>
    <property type="molecule type" value="Genomic_DNA"/>
</dbReference>
<gene>
    <name evidence="3" type="ordered locus">SCAB_63591</name>
</gene>